<dbReference type="Proteomes" id="UP001597011">
    <property type="component" value="Unassembled WGS sequence"/>
</dbReference>
<dbReference type="InterPro" id="IPR010998">
    <property type="entry name" value="Integrase_recombinase_N"/>
</dbReference>
<comment type="caution">
    <text evidence="5">The sequence shown here is derived from an EMBL/GenBank/DDBJ whole genome shotgun (WGS) entry which is preliminary data.</text>
</comment>
<feature type="domain" description="Tyr recombinase" evidence="4">
    <location>
        <begin position="209"/>
        <end position="395"/>
    </location>
</feature>
<dbReference type="Gene3D" id="1.10.150.130">
    <property type="match status" value="1"/>
</dbReference>
<evidence type="ECO:0000256" key="1">
    <source>
        <dbReference type="ARBA" id="ARBA00008857"/>
    </source>
</evidence>
<dbReference type="PROSITE" id="PS51898">
    <property type="entry name" value="TYR_RECOMBINASE"/>
    <property type="match status" value="1"/>
</dbReference>
<sequence length="400" mass="46767">MSSVSPFLIKRANSKNLYPIAIRIIKDRKPSYIYLGQAIKMNQWDSKNGRVKNSHPDHLEINQLIITKLSKANKSLLNAEIKDEYLSSKKIKKRMVSNNEGDFFTVAKVYLKNIEERKKFHQLDIETKRIKVFKEFLKKDKLLFSEINIELLKMFENFLLSKRNLSTRTVVNYMIGIRTIFNLAITNSTADVKLYPFGKGKYQIKFPETKKIGLNSDEITKLENIKDLTKAQDYALSAWLLSFYFAGIRVSDVLQLKWKDFMDNRLYYRMNKNNKLVSLKVPDKVLKILDKLERHEDSVFLFKELEGVDANDNRLIRTRIKTATRNFNRRLELVAEKAGIDKKMSMHIARHSFGNISGDKIPIQMLQKLYRHSSVTTTILYQSNFLQSDTDEALDKVINF</sequence>
<dbReference type="SUPFAM" id="SSF56349">
    <property type="entry name" value="DNA breaking-rejoining enzymes"/>
    <property type="match status" value="1"/>
</dbReference>
<dbReference type="InterPro" id="IPR050090">
    <property type="entry name" value="Tyrosine_recombinase_XerCD"/>
</dbReference>
<dbReference type="PANTHER" id="PTHR30349:SF41">
    <property type="entry name" value="INTEGRASE_RECOMBINASE PROTEIN MJ0367-RELATED"/>
    <property type="match status" value="1"/>
</dbReference>
<evidence type="ECO:0000259" key="4">
    <source>
        <dbReference type="PROSITE" id="PS51898"/>
    </source>
</evidence>
<dbReference type="Pfam" id="PF17293">
    <property type="entry name" value="Arm-DNA-bind_5"/>
    <property type="match status" value="1"/>
</dbReference>
<dbReference type="InterPro" id="IPR013762">
    <property type="entry name" value="Integrase-like_cat_sf"/>
</dbReference>
<proteinExistence type="inferred from homology"/>
<keyword evidence="2" id="KW-0238">DNA-binding</keyword>
<organism evidence="5 6">
    <name type="scientific">Mariniflexile aquimaris</name>
    <dbReference type="NCBI Taxonomy" id="881009"/>
    <lineage>
        <taxon>Bacteria</taxon>
        <taxon>Pseudomonadati</taxon>
        <taxon>Bacteroidota</taxon>
        <taxon>Flavobacteriia</taxon>
        <taxon>Flavobacteriales</taxon>
        <taxon>Flavobacteriaceae</taxon>
        <taxon>Mariniflexile</taxon>
    </lineage>
</organism>
<comment type="similarity">
    <text evidence="1">Belongs to the 'phage' integrase family.</text>
</comment>
<dbReference type="EMBL" id="JBHTIB010000012">
    <property type="protein sequence ID" value="MFD0836753.1"/>
    <property type="molecule type" value="Genomic_DNA"/>
</dbReference>
<dbReference type="Gene3D" id="1.10.443.10">
    <property type="entry name" value="Intergrase catalytic core"/>
    <property type="match status" value="1"/>
</dbReference>
<dbReference type="InterPro" id="IPR035386">
    <property type="entry name" value="Arm-DNA-bind_5"/>
</dbReference>
<dbReference type="InterPro" id="IPR011010">
    <property type="entry name" value="DNA_brk_join_enz"/>
</dbReference>
<evidence type="ECO:0000256" key="3">
    <source>
        <dbReference type="ARBA" id="ARBA00023172"/>
    </source>
</evidence>
<evidence type="ECO:0000313" key="6">
    <source>
        <dbReference type="Proteomes" id="UP001597011"/>
    </source>
</evidence>
<dbReference type="PANTHER" id="PTHR30349">
    <property type="entry name" value="PHAGE INTEGRASE-RELATED"/>
    <property type="match status" value="1"/>
</dbReference>
<accession>A0ABW3BVN4</accession>
<dbReference type="Pfam" id="PF00589">
    <property type="entry name" value="Phage_integrase"/>
    <property type="match status" value="1"/>
</dbReference>
<protein>
    <submittedName>
        <fullName evidence="5">Tyrosine-type recombinase/integrase</fullName>
    </submittedName>
</protein>
<evidence type="ECO:0000256" key="2">
    <source>
        <dbReference type="ARBA" id="ARBA00023125"/>
    </source>
</evidence>
<keyword evidence="3" id="KW-0233">DNA recombination</keyword>
<dbReference type="Pfam" id="PF13102">
    <property type="entry name" value="Phage_int_SAM_5"/>
    <property type="match status" value="1"/>
</dbReference>
<name>A0ABW3BVN4_9FLAO</name>
<dbReference type="InterPro" id="IPR025269">
    <property type="entry name" value="SAM-like_dom"/>
</dbReference>
<dbReference type="RefSeq" id="WP_379943030.1">
    <property type="nucleotide sequence ID" value="NZ_JBHTIB010000012.1"/>
</dbReference>
<reference evidence="6" key="1">
    <citation type="journal article" date="2019" name="Int. J. Syst. Evol. Microbiol.">
        <title>The Global Catalogue of Microorganisms (GCM) 10K type strain sequencing project: providing services to taxonomists for standard genome sequencing and annotation.</title>
        <authorList>
            <consortium name="The Broad Institute Genomics Platform"/>
            <consortium name="The Broad Institute Genome Sequencing Center for Infectious Disease"/>
            <person name="Wu L."/>
            <person name="Ma J."/>
        </authorList>
    </citation>
    <scope>NUCLEOTIDE SEQUENCE [LARGE SCALE GENOMIC DNA]</scope>
    <source>
        <strain evidence="6">CCUG 60529</strain>
    </source>
</reference>
<evidence type="ECO:0000313" key="5">
    <source>
        <dbReference type="EMBL" id="MFD0836753.1"/>
    </source>
</evidence>
<gene>
    <name evidence="5" type="ORF">ACFQ0I_13320</name>
</gene>
<dbReference type="InterPro" id="IPR002104">
    <property type="entry name" value="Integrase_catalytic"/>
</dbReference>
<keyword evidence="6" id="KW-1185">Reference proteome</keyword>